<sequence>MQPADAKSMKVLILYYSFSAQTSGLVHRLGAGLEAQGVEVVCERLQPLEPRHFPIGTVVATLVMMLTTFLRGRIPIQPLPASCWEHYDLIVLAGPTWSYNPSGPVLSLLDRDGARLFAGQQVLPLISCRGYWRMHWLGLRFQLQRLGAVVVNRMVFAHPTKEPWRTIGVFLKLAGRVPERSGWLARYYPRYGHSREQQEEAFAFGAAIGQALKRGHSLAELALISGRAGQPGA</sequence>
<dbReference type="EMBL" id="JAPHEH010000001">
    <property type="protein sequence ID" value="MDG4475113.1"/>
    <property type="molecule type" value="Genomic_DNA"/>
</dbReference>
<dbReference type="RefSeq" id="WP_307632089.1">
    <property type="nucleotide sequence ID" value="NZ_JAPHEH010000001.1"/>
</dbReference>
<reference evidence="1" key="2">
    <citation type="submission" date="2022-10" db="EMBL/GenBank/DDBJ databases">
        <authorList>
            <person name="Aronson H.S."/>
        </authorList>
    </citation>
    <scope>NUCLEOTIDE SEQUENCE</scope>
    <source>
        <strain evidence="1">RS19-109</strain>
    </source>
</reference>
<organism evidence="1 2">
    <name type="scientific">Thiovibrio frasassiensis</name>
    <dbReference type="NCBI Taxonomy" id="2984131"/>
    <lineage>
        <taxon>Bacteria</taxon>
        <taxon>Pseudomonadati</taxon>
        <taxon>Thermodesulfobacteriota</taxon>
        <taxon>Desulfobulbia</taxon>
        <taxon>Desulfobulbales</taxon>
        <taxon>Thiovibrionaceae</taxon>
        <taxon>Thiovibrio</taxon>
    </lineage>
</organism>
<keyword evidence="2" id="KW-1185">Reference proteome</keyword>
<dbReference type="InterPro" id="IPR029039">
    <property type="entry name" value="Flavoprotein-like_sf"/>
</dbReference>
<accession>A0A9X4MF22</accession>
<dbReference type="SUPFAM" id="SSF52218">
    <property type="entry name" value="Flavoproteins"/>
    <property type="match status" value="1"/>
</dbReference>
<evidence type="ECO:0000313" key="1">
    <source>
        <dbReference type="EMBL" id="MDG4475113.1"/>
    </source>
</evidence>
<reference evidence="1" key="1">
    <citation type="journal article" date="2022" name="bioRxiv">
        <title>Thiovibrio frasassiensisgen. nov., sp. nov., an autotrophic, elemental sulfur disproportionating bacterium isolated from sulfidic karst sediment, and proposal of Thiovibrionaceae fam. nov.</title>
        <authorList>
            <person name="Aronson H."/>
            <person name="Thomas C."/>
            <person name="Bhattacharyya M."/>
            <person name="Eckstein S."/>
            <person name="Jensen S."/>
            <person name="Barco R."/>
            <person name="Macalady J."/>
            <person name="Amend J."/>
        </authorList>
    </citation>
    <scope>NUCLEOTIDE SEQUENCE</scope>
    <source>
        <strain evidence="1">RS19-109</strain>
    </source>
</reference>
<dbReference type="Proteomes" id="UP001154240">
    <property type="component" value="Unassembled WGS sequence"/>
</dbReference>
<dbReference type="Gene3D" id="3.40.50.360">
    <property type="match status" value="1"/>
</dbReference>
<evidence type="ECO:0008006" key="3">
    <source>
        <dbReference type="Google" id="ProtNLM"/>
    </source>
</evidence>
<proteinExistence type="predicted"/>
<comment type="caution">
    <text evidence="1">The sequence shown here is derived from an EMBL/GenBank/DDBJ whole genome shotgun (WGS) entry which is preliminary data.</text>
</comment>
<gene>
    <name evidence="1" type="ORF">OLX77_02935</name>
</gene>
<name>A0A9X4MF22_9BACT</name>
<evidence type="ECO:0000313" key="2">
    <source>
        <dbReference type="Proteomes" id="UP001154240"/>
    </source>
</evidence>
<dbReference type="AlphaFoldDB" id="A0A9X4MF22"/>
<protein>
    <recommendedName>
        <fullName evidence="3">Flavodoxin-like domain-containing protein</fullName>
    </recommendedName>
</protein>